<keyword evidence="4 11" id="KW-0678">Repressor</keyword>
<sequence length="1357" mass="148339">MSHAEWSIRRETANALVCLNNNELWTFSFSEQVSPPEPNDRFNLKETSTGLFLPSTLGSGDTTHPLPAPYKPLVSALKSLILHNLATSTGFVPFGAGMISPSGKIFHVEPSLSASGDLFVKMYYDKSDIRKFQLDAMDSTFTPKVLLIPSNILAEVIEVTRGPKDLSQFKQLLERTSCIDVGTRNNRFKTWLKIRMEGGSIVIWPLDLCYIQPSSQKQNVFDAQRFGHDDVFGSAESQIAALKAVLQNKDLKPTAPTTNTNQQTSSVTGHADLAASTATTSGSLNTSGNEITAVNPQVGNLAEGEGRRPSVYPTPPDPHGAKAKSEANTVESTSWVTPGGLNSETWGDMDEDLFGEDEEITEADFNFFDQPEEEKRPALNGDQGTASEPPPPVLKKEQEAPLPEPKTVEPITTAGVKRRKADEMDEGKHVDSSQITIQSMSEEEEKPLDHRIKRRKSIFSPLKFSSLISSSLDSKYSQGGRFFVPNPENNEDSSSSSASDDDDEEDSGDDETIMGRETEQFHSISGQQTEGQQDDETMSEHPVHYISMWTSILHSSTSSQTLAQPTEVSVEAPASNTNGGTNDHFGTPNDQSNIDSAVSELVQHIVWDNGLTSKIIPHAPKREAPDSTVIKRVSSVFPELQKLSLLDVLHLNTTSQVIHSHATHNSTRFGTPVVEPKQDVGGSGDTANDGQKGEEQMKRMHTSVSNSNDNDMTMTTNTHHQPTIEDPNNNANPMHASVWFSDGQGGSMLHSNANTPTSTGTAAHGSSVDVQQSSQQQQHSQTPIQTQQTQQGQQYKQENNSTIFPISVPFYSVIRAQAKMKARAPILRFWKVFGLTPQHGPKDLTTLMISPSGKGMLAAASAFLNFLKTTYEGCALGEMVLPEIKDLNSGNGIVPYACDEPDAENAIQNIKTALAQTAQYLPVSSGAKNICFIITDPFMHAPSLLPIIQYFFHLKKMWTSAQPGTNVFLQIVETKEIAAKDTVVMPSQYKMVKVALNMYDMCYPGSITNDSVQTQRSLPAFTLARIPPAKINFRLSASSSLSLLDEDTLMHVAYSVSKDKRWLTAAWTDQWGEISKVDAFHLRKGGGRIRSFEDVCAEIWDITMALIAKVSVRWRVALAKLGVMDESELSTWLLLSEPATSSKKVSFVYLLSANTTPSLVVSGDYSIFPFGKYLQKDKKSRDQSGSTGAGSASGQPTTPATPQRGTDTESPDAYGANIATPTSAGNANGDTSKTDGDDNVVVDVKDDSHGIILGNHIEAISDDVLNNSNKPKPLITGFILKPGLNNDLEHRLFEVSLVHCPTPYEGSMKSLLIHYRRLASLGDYTGVSNNEERGHVPWHIEAVDKMLRVLNYLELST</sequence>
<evidence type="ECO:0000256" key="2">
    <source>
        <dbReference type="ARBA" id="ARBA00009354"/>
    </source>
</evidence>
<comment type="function">
    <text evidence="9 11">Component of the SRB8-11 complex. The SRB8-11 complex is a regulatory module of the Mediator complex which is itself involved in regulation of basal and activated RNA polymerase II-dependent transcription. The SRB8-11 complex may be involved in the transcriptional repression of a subset of genes regulated by Mediator. It may inhibit the association of the Mediator complex with RNA polymerase II to form the holoenzyme complex.</text>
</comment>
<dbReference type="InterPro" id="IPR021643">
    <property type="entry name" value="Mediator_Med13_N"/>
</dbReference>
<feature type="compositionally biased region" description="Polar residues" evidence="12">
    <location>
        <begin position="557"/>
        <end position="567"/>
    </location>
</feature>
<feature type="compositionally biased region" description="Low complexity" evidence="12">
    <location>
        <begin position="1184"/>
        <end position="1194"/>
    </location>
</feature>
<dbReference type="GO" id="GO:0016592">
    <property type="term" value="C:mediator complex"/>
    <property type="evidence" value="ECO:0007669"/>
    <property type="project" value="InterPro"/>
</dbReference>
<evidence type="ECO:0000256" key="3">
    <source>
        <dbReference type="ARBA" id="ARBA00019618"/>
    </source>
</evidence>
<proteinExistence type="inferred from homology"/>
<feature type="region of interest" description="Disordered" evidence="12">
    <location>
        <begin position="557"/>
        <end position="587"/>
    </location>
</feature>
<evidence type="ECO:0000256" key="5">
    <source>
        <dbReference type="ARBA" id="ARBA00023015"/>
    </source>
</evidence>
<name>A0A642V9V6_9ASCO</name>
<evidence type="ECO:0000313" key="17">
    <source>
        <dbReference type="Proteomes" id="UP000761534"/>
    </source>
</evidence>
<evidence type="ECO:0000313" key="16">
    <source>
        <dbReference type="EMBL" id="KAA8916563.1"/>
    </source>
</evidence>
<feature type="compositionally biased region" description="Polar residues" evidence="12">
    <location>
        <begin position="1219"/>
        <end position="1231"/>
    </location>
</feature>
<keyword evidence="8 11" id="KW-0539">Nucleus</keyword>
<dbReference type="OrthoDB" id="103819at2759"/>
<feature type="region of interest" description="Disordered" evidence="12">
    <location>
        <begin position="473"/>
        <end position="539"/>
    </location>
</feature>
<evidence type="ECO:0000259" key="15">
    <source>
        <dbReference type="Pfam" id="PF18296"/>
    </source>
</evidence>
<accession>A0A642V9V6</accession>
<evidence type="ECO:0000259" key="14">
    <source>
        <dbReference type="Pfam" id="PF11597"/>
    </source>
</evidence>
<feature type="domain" description="MID" evidence="15">
    <location>
        <begin position="842"/>
        <end position="1002"/>
    </location>
</feature>
<evidence type="ECO:0000256" key="1">
    <source>
        <dbReference type="ARBA" id="ARBA00004123"/>
    </source>
</evidence>
<feature type="domain" description="Mediator complex subunit Med13 N-terminal" evidence="14">
    <location>
        <begin position="5"/>
        <end position="213"/>
    </location>
</feature>
<feature type="compositionally biased region" description="Polar residues" evidence="12">
    <location>
        <begin position="749"/>
        <end position="761"/>
    </location>
</feature>
<feature type="compositionally biased region" description="Polar residues" evidence="12">
    <location>
        <begin position="278"/>
        <end position="298"/>
    </location>
</feature>
<keyword evidence="7 11" id="KW-0804">Transcription</keyword>
<organism evidence="16 17">
    <name type="scientific">Trichomonascus ciferrii</name>
    <dbReference type="NCBI Taxonomy" id="44093"/>
    <lineage>
        <taxon>Eukaryota</taxon>
        <taxon>Fungi</taxon>
        <taxon>Dikarya</taxon>
        <taxon>Ascomycota</taxon>
        <taxon>Saccharomycotina</taxon>
        <taxon>Dipodascomycetes</taxon>
        <taxon>Dipodascales</taxon>
        <taxon>Trichomonascaceae</taxon>
        <taxon>Trichomonascus</taxon>
        <taxon>Trichomonascus ciferrii complex</taxon>
    </lineage>
</organism>
<evidence type="ECO:0000256" key="9">
    <source>
        <dbReference type="ARBA" id="ARBA00025661"/>
    </source>
</evidence>
<evidence type="ECO:0000256" key="4">
    <source>
        <dbReference type="ARBA" id="ARBA00022491"/>
    </source>
</evidence>
<evidence type="ECO:0000256" key="8">
    <source>
        <dbReference type="ARBA" id="ARBA00023242"/>
    </source>
</evidence>
<keyword evidence="6 11" id="KW-0010">Activator</keyword>
<feature type="region of interest" description="Disordered" evidence="12">
    <location>
        <begin position="278"/>
        <end position="349"/>
    </location>
</feature>
<feature type="compositionally biased region" description="Polar residues" evidence="12">
    <location>
        <begin position="521"/>
        <end position="531"/>
    </location>
</feature>
<feature type="region of interest" description="Disordered" evidence="12">
    <location>
        <begin position="1179"/>
        <end position="1241"/>
    </location>
</feature>
<dbReference type="PANTHER" id="PTHR48249">
    <property type="entry name" value="MEDIATOR OF RNA POLYMERASE II TRANSCRIPTION SUBUNIT 13"/>
    <property type="match status" value="1"/>
</dbReference>
<dbReference type="EMBL" id="SWFS01000094">
    <property type="protein sequence ID" value="KAA8916563.1"/>
    <property type="molecule type" value="Genomic_DNA"/>
</dbReference>
<comment type="caution">
    <text evidence="16">The sequence shown here is derived from an EMBL/GenBank/DDBJ whole genome shotgun (WGS) entry which is preliminary data.</text>
</comment>
<comment type="similarity">
    <text evidence="2 11">Belongs to the Mediator complex subunit 13 family.</text>
</comment>
<feature type="region of interest" description="Disordered" evidence="12">
    <location>
        <begin position="662"/>
        <end position="796"/>
    </location>
</feature>
<evidence type="ECO:0000256" key="11">
    <source>
        <dbReference type="RuleBase" id="RU364134"/>
    </source>
</evidence>
<dbReference type="InterPro" id="IPR041285">
    <property type="entry name" value="MID_MedPIWI"/>
</dbReference>
<feature type="compositionally biased region" description="Acidic residues" evidence="12">
    <location>
        <begin position="499"/>
        <end position="512"/>
    </location>
</feature>
<reference evidence="16" key="1">
    <citation type="journal article" date="2019" name="G3 (Bethesda)">
        <title>Genome Assemblies of Two Rare Opportunistic Yeast Pathogens: Diutina rugosa (syn. Candida rugosa) and Trichomonascus ciferrii (syn. Candida ciferrii).</title>
        <authorList>
            <person name="Mixao V."/>
            <person name="Saus E."/>
            <person name="Hansen A.P."/>
            <person name="Lass-Florl C."/>
            <person name="Gabaldon T."/>
        </authorList>
    </citation>
    <scope>NUCLEOTIDE SEQUENCE</scope>
    <source>
        <strain evidence="16">CBS 4856</strain>
    </source>
</reference>
<feature type="compositionally biased region" description="Polar residues" evidence="12">
    <location>
        <begin position="326"/>
        <end position="345"/>
    </location>
</feature>
<feature type="compositionally biased region" description="Low complexity" evidence="12">
    <location>
        <begin position="705"/>
        <end position="718"/>
    </location>
</feature>
<dbReference type="InterPro" id="IPR051139">
    <property type="entry name" value="Mediator_complx_sub13"/>
</dbReference>
<dbReference type="Proteomes" id="UP000761534">
    <property type="component" value="Unassembled WGS sequence"/>
</dbReference>
<dbReference type="GO" id="GO:0003713">
    <property type="term" value="F:transcription coactivator activity"/>
    <property type="evidence" value="ECO:0007669"/>
    <property type="project" value="TreeGrafter"/>
</dbReference>
<dbReference type="Pfam" id="PF18296">
    <property type="entry name" value="MID_MedPIWI"/>
    <property type="match status" value="1"/>
</dbReference>
<evidence type="ECO:0000259" key="13">
    <source>
        <dbReference type="Pfam" id="PF06333"/>
    </source>
</evidence>
<evidence type="ECO:0000256" key="6">
    <source>
        <dbReference type="ARBA" id="ARBA00023159"/>
    </source>
</evidence>
<evidence type="ECO:0000256" key="12">
    <source>
        <dbReference type="SAM" id="MobiDB-lite"/>
    </source>
</evidence>
<feature type="region of interest" description="Disordered" evidence="12">
    <location>
        <begin position="367"/>
        <end position="455"/>
    </location>
</feature>
<dbReference type="GO" id="GO:0045944">
    <property type="term" value="P:positive regulation of transcription by RNA polymerase II"/>
    <property type="evidence" value="ECO:0007669"/>
    <property type="project" value="TreeGrafter"/>
</dbReference>
<gene>
    <name evidence="16" type="ORF">TRICI_001289</name>
</gene>
<feature type="compositionally biased region" description="Low complexity" evidence="12">
    <location>
        <begin position="771"/>
        <end position="796"/>
    </location>
</feature>
<comment type="subunit">
    <text evidence="11">Component of the SRB8-11 complex, which itself associates with the Mediator complex.</text>
</comment>
<evidence type="ECO:0000256" key="7">
    <source>
        <dbReference type="ARBA" id="ARBA00023163"/>
    </source>
</evidence>
<keyword evidence="17" id="KW-1185">Reference proteome</keyword>
<dbReference type="Pfam" id="PF11597">
    <property type="entry name" value="Med13_N"/>
    <property type="match status" value="1"/>
</dbReference>
<feature type="domain" description="Mediator complex subunit Med13 C-terminal" evidence="13">
    <location>
        <begin position="1019"/>
        <end position="1343"/>
    </location>
</feature>
<keyword evidence="5 11" id="KW-0805">Transcription regulation</keyword>
<dbReference type="Pfam" id="PF06333">
    <property type="entry name" value="Med13_C"/>
    <property type="match status" value="1"/>
</dbReference>
<evidence type="ECO:0000256" key="10">
    <source>
        <dbReference type="ARBA" id="ARBA00032008"/>
    </source>
</evidence>
<feature type="compositionally biased region" description="Polar residues" evidence="12">
    <location>
        <begin position="1195"/>
        <end position="1205"/>
    </location>
</feature>
<protein>
    <recommendedName>
        <fullName evidence="3 11">Mediator of RNA polymerase II transcription subunit 13</fullName>
    </recommendedName>
    <alternativeName>
        <fullName evidence="10 11">Mediator complex subunit 13</fullName>
    </alternativeName>
</protein>
<dbReference type="VEuPathDB" id="FungiDB:TRICI_001289"/>
<dbReference type="PANTHER" id="PTHR48249:SF3">
    <property type="entry name" value="MEDIATOR OF RNA POLYMERASE II TRANSCRIPTION SUBUNIT 13"/>
    <property type="match status" value="1"/>
</dbReference>
<dbReference type="InterPro" id="IPR009401">
    <property type="entry name" value="Med13_C"/>
</dbReference>
<feature type="compositionally biased region" description="Basic and acidic residues" evidence="12">
    <location>
        <begin position="420"/>
        <end position="431"/>
    </location>
</feature>
<comment type="subcellular location">
    <subcellularLocation>
        <location evidence="1 11">Nucleus</location>
    </subcellularLocation>
</comment>